<dbReference type="InterPro" id="IPR013106">
    <property type="entry name" value="Ig_V-set"/>
</dbReference>
<evidence type="ECO:0000259" key="3">
    <source>
        <dbReference type="PROSITE" id="PS50835"/>
    </source>
</evidence>
<keyword evidence="1" id="KW-0472">Membrane</keyword>
<dbReference type="PANTHER" id="PTHR21063">
    <property type="entry name" value="LFA-3"/>
    <property type="match status" value="1"/>
</dbReference>
<dbReference type="Proteomes" id="UP000515129">
    <property type="component" value="Unplaced"/>
</dbReference>
<keyword evidence="4" id="KW-1185">Reference proteome</keyword>
<dbReference type="OrthoDB" id="9835793at2759"/>
<name>A0A6P6PG04_CARAU</name>
<feature type="domain" description="Ig-like" evidence="3">
    <location>
        <begin position="332"/>
        <end position="422"/>
    </location>
</feature>
<evidence type="ECO:0000256" key="1">
    <source>
        <dbReference type="SAM" id="Phobius"/>
    </source>
</evidence>
<dbReference type="SUPFAM" id="SSF48726">
    <property type="entry name" value="Immunoglobulin"/>
    <property type="match status" value="4"/>
</dbReference>
<dbReference type="InterPro" id="IPR007110">
    <property type="entry name" value="Ig-like_dom"/>
</dbReference>
<protein>
    <submittedName>
        <fullName evidence="5">Uncharacterized protein LOC113099127</fullName>
    </submittedName>
</protein>
<dbReference type="SMART" id="SM00409">
    <property type="entry name" value="IG"/>
    <property type="match status" value="3"/>
</dbReference>
<evidence type="ECO:0000313" key="5">
    <source>
        <dbReference type="RefSeq" id="XP_026119998.1"/>
    </source>
</evidence>
<dbReference type="PROSITE" id="PS50835">
    <property type="entry name" value="IG_LIKE"/>
    <property type="match status" value="1"/>
</dbReference>
<sequence>MRNKSFTIWLLFLVHGVFGAGEVSVSLMVGDNVTLLTDDSETQGAEKLMWRIQGENTFIAIIDRETSETTVPGNDEERFGGRLGVNSTTGSLTITNLKTTDSRVYELQIKTGRETKSKIFNVDVRVTGGGKTKSVKEGEIITLHTGVYDIVEYNHVLWKTEDGIVAEINKNTNKIFINERYNGRVQLYEKSGSLNISNSKTKDSGVYLLNMSSDTHTLQRNINVTVSGAADEIVSAMEGESFTLRTGFTERQGDQEIKWRFGSSRTLLTSIKSGNIIPFSHTVFRDRLQLDRQTGDLTITNINNEHTGVYELNVGSNDLKFIVTVYAPVPVPVITRYSPQCSSSSSSSSSSELKSVLLCSVVNVSHVTLSWYKGNSLLSSISESDFKISLSLPLEVEYQDINSYSCVINNPVSTQTTHLDIDQLCETCSDCDYYWSQTAEAMIRLVVSAVVGVAAVAAVVVLVYDIRSRRAGLEWKFTKQ</sequence>
<evidence type="ECO:0000313" key="4">
    <source>
        <dbReference type="Proteomes" id="UP000515129"/>
    </source>
</evidence>
<keyword evidence="1" id="KW-0812">Transmembrane</keyword>
<dbReference type="GeneID" id="113099127"/>
<keyword evidence="1" id="KW-1133">Transmembrane helix</keyword>
<dbReference type="KEGG" id="caua:113099127"/>
<reference evidence="5" key="1">
    <citation type="submission" date="2025-08" db="UniProtKB">
        <authorList>
            <consortium name="RefSeq"/>
        </authorList>
    </citation>
    <scope>IDENTIFICATION</scope>
    <source>
        <strain evidence="5">Wakin</strain>
        <tissue evidence="5">Muscle</tissue>
    </source>
</reference>
<proteinExistence type="predicted"/>
<feature type="signal peptide" evidence="2">
    <location>
        <begin position="1"/>
        <end position="19"/>
    </location>
</feature>
<accession>A0A6P6PG04</accession>
<feature type="chain" id="PRO_5028460484" evidence="2">
    <location>
        <begin position="20"/>
        <end position="480"/>
    </location>
</feature>
<dbReference type="PANTHER" id="PTHR21063:SF4">
    <property type="entry name" value="CD48 ANTIGEN-RELATED"/>
    <property type="match status" value="1"/>
</dbReference>
<keyword evidence="2" id="KW-0732">Signal</keyword>
<evidence type="ECO:0000256" key="2">
    <source>
        <dbReference type="SAM" id="SignalP"/>
    </source>
</evidence>
<dbReference type="RefSeq" id="XP_026119998.1">
    <property type="nucleotide sequence ID" value="XM_026264213.1"/>
</dbReference>
<dbReference type="InterPro" id="IPR013783">
    <property type="entry name" value="Ig-like_fold"/>
</dbReference>
<dbReference type="Gene3D" id="2.60.40.10">
    <property type="entry name" value="Immunoglobulins"/>
    <property type="match status" value="4"/>
</dbReference>
<dbReference type="InterPro" id="IPR036179">
    <property type="entry name" value="Ig-like_dom_sf"/>
</dbReference>
<dbReference type="InterPro" id="IPR003599">
    <property type="entry name" value="Ig_sub"/>
</dbReference>
<dbReference type="CDD" id="cd00096">
    <property type="entry name" value="Ig"/>
    <property type="match status" value="1"/>
</dbReference>
<organism evidence="4 5">
    <name type="scientific">Carassius auratus</name>
    <name type="common">Goldfish</name>
    <dbReference type="NCBI Taxonomy" id="7957"/>
    <lineage>
        <taxon>Eukaryota</taxon>
        <taxon>Metazoa</taxon>
        <taxon>Chordata</taxon>
        <taxon>Craniata</taxon>
        <taxon>Vertebrata</taxon>
        <taxon>Euteleostomi</taxon>
        <taxon>Actinopterygii</taxon>
        <taxon>Neopterygii</taxon>
        <taxon>Teleostei</taxon>
        <taxon>Ostariophysi</taxon>
        <taxon>Cypriniformes</taxon>
        <taxon>Cyprinidae</taxon>
        <taxon>Cyprininae</taxon>
        <taxon>Carassius</taxon>
    </lineage>
</organism>
<dbReference type="AlphaFoldDB" id="A0A6P6PG04"/>
<dbReference type="Pfam" id="PF07686">
    <property type="entry name" value="V-set"/>
    <property type="match status" value="3"/>
</dbReference>
<feature type="transmembrane region" description="Helical" evidence="1">
    <location>
        <begin position="441"/>
        <end position="464"/>
    </location>
</feature>
<gene>
    <name evidence="5" type="primary">LOC113099127</name>
</gene>